<dbReference type="Gramene" id="TuG1812G0600003881.01.T01">
    <property type="protein sequence ID" value="TuG1812G0600003881.01.T01.cds260617"/>
    <property type="gene ID" value="TuG1812G0600003881.01"/>
</dbReference>
<keyword evidence="2" id="KW-1185">Reference proteome</keyword>
<protein>
    <submittedName>
        <fullName evidence="1">Uncharacterized protein</fullName>
    </submittedName>
</protein>
<dbReference type="AlphaFoldDB" id="A0A8R7QVA3"/>
<name>A0A8R7QVA3_TRIUA</name>
<accession>A0A8R7QVA3</accession>
<reference evidence="2" key="1">
    <citation type="journal article" date="2013" name="Nature">
        <title>Draft genome of the wheat A-genome progenitor Triticum urartu.</title>
        <authorList>
            <person name="Ling H.Q."/>
            <person name="Zhao S."/>
            <person name="Liu D."/>
            <person name="Wang J."/>
            <person name="Sun H."/>
            <person name="Zhang C."/>
            <person name="Fan H."/>
            <person name="Li D."/>
            <person name="Dong L."/>
            <person name="Tao Y."/>
            <person name="Gao C."/>
            <person name="Wu H."/>
            <person name="Li Y."/>
            <person name="Cui Y."/>
            <person name="Guo X."/>
            <person name="Zheng S."/>
            <person name="Wang B."/>
            <person name="Yu K."/>
            <person name="Liang Q."/>
            <person name="Yang W."/>
            <person name="Lou X."/>
            <person name="Chen J."/>
            <person name="Feng M."/>
            <person name="Jian J."/>
            <person name="Zhang X."/>
            <person name="Luo G."/>
            <person name="Jiang Y."/>
            <person name="Liu J."/>
            <person name="Wang Z."/>
            <person name="Sha Y."/>
            <person name="Zhang B."/>
            <person name="Wu H."/>
            <person name="Tang D."/>
            <person name="Shen Q."/>
            <person name="Xue P."/>
            <person name="Zou S."/>
            <person name="Wang X."/>
            <person name="Liu X."/>
            <person name="Wang F."/>
            <person name="Yang Y."/>
            <person name="An X."/>
            <person name="Dong Z."/>
            <person name="Zhang K."/>
            <person name="Zhang X."/>
            <person name="Luo M.C."/>
            <person name="Dvorak J."/>
            <person name="Tong Y."/>
            <person name="Wang J."/>
            <person name="Yang H."/>
            <person name="Li Z."/>
            <person name="Wang D."/>
            <person name="Zhang A."/>
            <person name="Wang J."/>
        </authorList>
    </citation>
    <scope>NUCLEOTIDE SEQUENCE</scope>
    <source>
        <strain evidence="2">cv. G1812</strain>
    </source>
</reference>
<proteinExistence type="predicted"/>
<dbReference type="Proteomes" id="UP000015106">
    <property type="component" value="Chromosome 6"/>
</dbReference>
<reference evidence="1" key="2">
    <citation type="submission" date="2018-03" db="EMBL/GenBank/DDBJ databases">
        <title>The Triticum urartu genome reveals the dynamic nature of wheat genome evolution.</title>
        <authorList>
            <person name="Ling H."/>
            <person name="Ma B."/>
            <person name="Shi X."/>
            <person name="Liu H."/>
            <person name="Dong L."/>
            <person name="Sun H."/>
            <person name="Cao Y."/>
            <person name="Gao Q."/>
            <person name="Zheng S."/>
            <person name="Li Y."/>
            <person name="Yu Y."/>
            <person name="Du H."/>
            <person name="Qi M."/>
            <person name="Li Y."/>
            <person name="Yu H."/>
            <person name="Cui Y."/>
            <person name="Wang N."/>
            <person name="Chen C."/>
            <person name="Wu H."/>
            <person name="Zhao Y."/>
            <person name="Zhang J."/>
            <person name="Li Y."/>
            <person name="Zhou W."/>
            <person name="Zhang B."/>
            <person name="Hu W."/>
            <person name="Eijk M."/>
            <person name="Tang J."/>
            <person name="Witsenboer H."/>
            <person name="Zhao S."/>
            <person name="Li Z."/>
            <person name="Zhang A."/>
            <person name="Wang D."/>
            <person name="Liang C."/>
        </authorList>
    </citation>
    <scope>NUCLEOTIDE SEQUENCE [LARGE SCALE GENOMIC DNA]</scope>
    <source>
        <strain evidence="1">cv. G1812</strain>
    </source>
</reference>
<sequence>LLTDRRPSCQGEGAGCSLRRWRRLSPCQLEPLEQTRLPLHLLSASCQHGPVVAGLLRLEGVFIFKLLSALVLLDLCL</sequence>
<evidence type="ECO:0000313" key="2">
    <source>
        <dbReference type="Proteomes" id="UP000015106"/>
    </source>
</evidence>
<reference evidence="1" key="3">
    <citation type="submission" date="2022-06" db="UniProtKB">
        <authorList>
            <consortium name="EnsemblPlants"/>
        </authorList>
    </citation>
    <scope>IDENTIFICATION</scope>
</reference>
<organism evidence="1 2">
    <name type="scientific">Triticum urartu</name>
    <name type="common">Red wild einkorn</name>
    <name type="synonym">Crithodium urartu</name>
    <dbReference type="NCBI Taxonomy" id="4572"/>
    <lineage>
        <taxon>Eukaryota</taxon>
        <taxon>Viridiplantae</taxon>
        <taxon>Streptophyta</taxon>
        <taxon>Embryophyta</taxon>
        <taxon>Tracheophyta</taxon>
        <taxon>Spermatophyta</taxon>
        <taxon>Magnoliopsida</taxon>
        <taxon>Liliopsida</taxon>
        <taxon>Poales</taxon>
        <taxon>Poaceae</taxon>
        <taxon>BOP clade</taxon>
        <taxon>Pooideae</taxon>
        <taxon>Triticodae</taxon>
        <taxon>Triticeae</taxon>
        <taxon>Triticinae</taxon>
        <taxon>Triticum</taxon>
    </lineage>
</organism>
<evidence type="ECO:0000313" key="1">
    <source>
        <dbReference type="EnsemblPlants" id="TuG1812G0600003881.01.T01.cds260617"/>
    </source>
</evidence>
<dbReference type="EnsemblPlants" id="TuG1812G0600003881.01.T01">
    <property type="protein sequence ID" value="TuG1812G0600003881.01.T01.cds260617"/>
    <property type="gene ID" value="TuG1812G0600003881.01"/>
</dbReference>